<keyword evidence="2" id="KW-0813">Transport</keyword>
<evidence type="ECO:0000256" key="7">
    <source>
        <dbReference type="SAM" id="MobiDB-lite"/>
    </source>
</evidence>
<feature type="transmembrane region" description="Helical" evidence="8">
    <location>
        <begin position="329"/>
        <end position="356"/>
    </location>
</feature>
<keyword evidence="5 8" id="KW-1133">Transmembrane helix</keyword>
<dbReference type="GO" id="GO:0022857">
    <property type="term" value="F:transmembrane transporter activity"/>
    <property type="evidence" value="ECO:0007669"/>
    <property type="project" value="InterPro"/>
</dbReference>
<dbReference type="InterPro" id="IPR036259">
    <property type="entry name" value="MFS_trans_sf"/>
</dbReference>
<dbReference type="InterPro" id="IPR050171">
    <property type="entry name" value="MFS_Transporters"/>
</dbReference>
<feature type="transmembrane region" description="Helical" evidence="8">
    <location>
        <begin position="63"/>
        <end position="86"/>
    </location>
</feature>
<protein>
    <submittedName>
        <fullName evidence="10">MFS transporter</fullName>
    </submittedName>
</protein>
<evidence type="ECO:0000256" key="1">
    <source>
        <dbReference type="ARBA" id="ARBA00004651"/>
    </source>
</evidence>
<dbReference type="Pfam" id="PF07690">
    <property type="entry name" value="MFS_1"/>
    <property type="match status" value="1"/>
</dbReference>
<dbReference type="AlphaFoldDB" id="A0A101R355"/>
<evidence type="ECO:0000256" key="2">
    <source>
        <dbReference type="ARBA" id="ARBA00022448"/>
    </source>
</evidence>
<evidence type="ECO:0000259" key="9">
    <source>
        <dbReference type="PROSITE" id="PS50850"/>
    </source>
</evidence>
<keyword evidence="3" id="KW-1003">Cell membrane</keyword>
<keyword evidence="4 8" id="KW-0812">Transmembrane</keyword>
<evidence type="ECO:0000256" key="8">
    <source>
        <dbReference type="SAM" id="Phobius"/>
    </source>
</evidence>
<dbReference type="GeneID" id="91423914"/>
<dbReference type="GO" id="GO:0005886">
    <property type="term" value="C:plasma membrane"/>
    <property type="evidence" value="ECO:0007669"/>
    <property type="project" value="UniProtKB-SubCell"/>
</dbReference>
<accession>A0A101R355</accession>
<dbReference type="PROSITE" id="PS50850">
    <property type="entry name" value="MFS"/>
    <property type="match status" value="1"/>
</dbReference>
<proteinExistence type="predicted"/>
<feature type="transmembrane region" description="Helical" evidence="8">
    <location>
        <begin position="305"/>
        <end position="323"/>
    </location>
</feature>
<comment type="subcellular location">
    <subcellularLocation>
        <location evidence="1">Cell membrane</location>
        <topology evidence="1">Multi-pass membrane protein</topology>
    </subcellularLocation>
</comment>
<organism evidence="10 11">
    <name type="scientific">Streptomyces longwoodensis</name>
    <dbReference type="NCBI Taxonomy" id="68231"/>
    <lineage>
        <taxon>Bacteria</taxon>
        <taxon>Bacillati</taxon>
        <taxon>Actinomycetota</taxon>
        <taxon>Actinomycetes</taxon>
        <taxon>Kitasatosporales</taxon>
        <taxon>Streptomycetaceae</taxon>
        <taxon>Streptomyces</taxon>
    </lineage>
</organism>
<evidence type="ECO:0000313" key="11">
    <source>
        <dbReference type="Proteomes" id="UP000053271"/>
    </source>
</evidence>
<evidence type="ECO:0000256" key="6">
    <source>
        <dbReference type="ARBA" id="ARBA00023136"/>
    </source>
</evidence>
<sequence length="421" mass="42845">MAQSVSALHQVQQLPRPSRAVTPGGGRRHGIGFALIAFAFLTAMAFSTVPTPLYPLYMAEDGFSTFMVTVVFATYAVGVIISLVLAGHLSDQFGRKKLLLPAIGLELAAAVLFLTSTSLPVLLVARLVTGLGVGMVTATATAHLHDLHTAHRPGASAQRFELVSTAANIGGLGVGPLVAGVLAQWVTGPLRTPYLVFAALLLASAVAVALTPETVEKPRTRPAYRPQRISVDHGDRAGFSAAAAAGFASFAVFGLFTSVAPGFVAGSLHHPSRALAGLIVFVVFGAAATAQSLTARLSTAAKRTLGLVAQLVGVVTLVAGMRTGDLTAFLVGGVVAGIGAGVLFKASVGTVAALAAPAQRSEALAGLFLISYLGLTLPAVGIGVATRSFSAVTVMTWFAAALLVLLATVAALARRRPADAG</sequence>
<comment type="caution">
    <text evidence="10">The sequence shown here is derived from an EMBL/GenBank/DDBJ whole genome shotgun (WGS) entry which is preliminary data.</text>
</comment>
<evidence type="ECO:0000256" key="5">
    <source>
        <dbReference type="ARBA" id="ARBA00022989"/>
    </source>
</evidence>
<name>A0A101R355_9ACTN</name>
<gene>
    <name evidence="10" type="ORF">AQJ30_04690</name>
</gene>
<feature type="transmembrane region" description="Helical" evidence="8">
    <location>
        <begin position="33"/>
        <end position="57"/>
    </location>
</feature>
<dbReference type="InterPro" id="IPR020846">
    <property type="entry name" value="MFS_dom"/>
</dbReference>
<feature type="transmembrane region" description="Helical" evidence="8">
    <location>
        <begin position="391"/>
        <end position="413"/>
    </location>
</feature>
<dbReference type="RefSeq" id="WP_067228720.1">
    <property type="nucleotide sequence ID" value="NZ_KQ948549.1"/>
</dbReference>
<evidence type="ECO:0000256" key="4">
    <source>
        <dbReference type="ARBA" id="ARBA00022692"/>
    </source>
</evidence>
<feature type="transmembrane region" description="Helical" evidence="8">
    <location>
        <begin position="237"/>
        <end position="263"/>
    </location>
</feature>
<dbReference type="PANTHER" id="PTHR23517">
    <property type="entry name" value="RESISTANCE PROTEIN MDTM, PUTATIVE-RELATED-RELATED"/>
    <property type="match status" value="1"/>
</dbReference>
<feature type="transmembrane region" description="Helical" evidence="8">
    <location>
        <begin position="123"/>
        <end position="144"/>
    </location>
</feature>
<keyword evidence="11" id="KW-1185">Reference proteome</keyword>
<evidence type="ECO:0000313" key="10">
    <source>
        <dbReference type="EMBL" id="KUN40835.1"/>
    </source>
</evidence>
<reference evidence="10 11" key="1">
    <citation type="submission" date="2015-10" db="EMBL/GenBank/DDBJ databases">
        <title>Draft genome sequence of Streptomyces longwoodensis DSM 41677, type strain for the species Streptomyces longwoodensis.</title>
        <authorList>
            <person name="Ruckert C."/>
            <person name="Winkler A."/>
            <person name="Kalinowski J."/>
            <person name="Kampfer P."/>
            <person name="Glaeser S."/>
        </authorList>
    </citation>
    <scope>NUCLEOTIDE SEQUENCE [LARGE SCALE GENOMIC DNA]</scope>
    <source>
        <strain evidence="10 11">DSM 41677</strain>
    </source>
</reference>
<dbReference type="InterPro" id="IPR011701">
    <property type="entry name" value="MFS"/>
</dbReference>
<evidence type="ECO:0000256" key="3">
    <source>
        <dbReference type="ARBA" id="ARBA00022475"/>
    </source>
</evidence>
<feature type="transmembrane region" description="Helical" evidence="8">
    <location>
        <begin position="98"/>
        <end position="117"/>
    </location>
</feature>
<dbReference type="Proteomes" id="UP000053271">
    <property type="component" value="Unassembled WGS sequence"/>
</dbReference>
<keyword evidence="6 8" id="KW-0472">Membrane</keyword>
<feature type="compositionally biased region" description="Polar residues" evidence="7">
    <location>
        <begin position="1"/>
        <end position="15"/>
    </location>
</feature>
<dbReference type="Gene3D" id="1.20.1250.20">
    <property type="entry name" value="MFS general substrate transporter like domains"/>
    <property type="match status" value="2"/>
</dbReference>
<feature type="transmembrane region" description="Helical" evidence="8">
    <location>
        <begin position="363"/>
        <end position="385"/>
    </location>
</feature>
<dbReference type="PANTHER" id="PTHR23517:SF13">
    <property type="entry name" value="MAJOR FACILITATOR SUPERFAMILY MFS_1"/>
    <property type="match status" value="1"/>
</dbReference>
<feature type="region of interest" description="Disordered" evidence="7">
    <location>
        <begin position="1"/>
        <end position="24"/>
    </location>
</feature>
<feature type="transmembrane region" description="Helical" evidence="8">
    <location>
        <begin position="165"/>
        <end position="186"/>
    </location>
</feature>
<feature type="transmembrane region" description="Helical" evidence="8">
    <location>
        <begin position="275"/>
        <end position="293"/>
    </location>
</feature>
<feature type="transmembrane region" description="Helical" evidence="8">
    <location>
        <begin position="192"/>
        <end position="211"/>
    </location>
</feature>
<dbReference type="EMBL" id="LMWS01000006">
    <property type="protein sequence ID" value="KUN40835.1"/>
    <property type="molecule type" value="Genomic_DNA"/>
</dbReference>
<feature type="domain" description="Major facilitator superfamily (MFS) profile" evidence="9">
    <location>
        <begin position="31"/>
        <end position="419"/>
    </location>
</feature>
<dbReference type="SUPFAM" id="SSF103473">
    <property type="entry name" value="MFS general substrate transporter"/>
    <property type="match status" value="1"/>
</dbReference>